<dbReference type="EMBL" id="JABBGK010000002">
    <property type="protein sequence ID" value="NML74708.1"/>
    <property type="molecule type" value="Genomic_DNA"/>
</dbReference>
<feature type="domain" description="Sucrose phosphatase-like" evidence="2">
    <location>
        <begin position="10"/>
        <end position="248"/>
    </location>
</feature>
<dbReference type="InterPro" id="IPR036412">
    <property type="entry name" value="HAD-like_sf"/>
</dbReference>
<dbReference type="InterPro" id="IPR023214">
    <property type="entry name" value="HAD_sf"/>
</dbReference>
<dbReference type="SUPFAM" id="SSF56784">
    <property type="entry name" value="HAD-like"/>
    <property type="match status" value="1"/>
</dbReference>
<dbReference type="GO" id="GO:0016791">
    <property type="term" value="F:phosphatase activity"/>
    <property type="evidence" value="ECO:0007669"/>
    <property type="project" value="UniProtKB-ARBA"/>
</dbReference>
<dbReference type="Proteomes" id="UP000541470">
    <property type="component" value="Unassembled WGS sequence"/>
</dbReference>
<keyword evidence="4" id="KW-1185">Reference proteome</keyword>
<protein>
    <submittedName>
        <fullName evidence="3">HAD-IIB family hydrolase</fullName>
    </submittedName>
</protein>
<organism evidence="3 4">
    <name type="scientific">Rhizobium terricola</name>
    <dbReference type="NCBI Taxonomy" id="2728849"/>
    <lineage>
        <taxon>Bacteria</taxon>
        <taxon>Pseudomonadati</taxon>
        <taxon>Pseudomonadota</taxon>
        <taxon>Alphaproteobacteria</taxon>
        <taxon>Hyphomicrobiales</taxon>
        <taxon>Rhizobiaceae</taxon>
        <taxon>Rhizobium/Agrobacterium group</taxon>
        <taxon>Rhizobium</taxon>
    </lineage>
</organism>
<comment type="caution">
    <text evidence="3">The sequence shown here is derived from an EMBL/GenBank/DDBJ whole genome shotgun (WGS) entry which is preliminary data.</text>
</comment>
<evidence type="ECO:0000313" key="3">
    <source>
        <dbReference type="EMBL" id="NML74708.1"/>
    </source>
</evidence>
<dbReference type="Gene3D" id="3.90.1070.10">
    <property type="match status" value="1"/>
</dbReference>
<keyword evidence="1 3" id="KW-0378">Hydrolase</keyword>
<name>A0A7Y0AWD6_9HYPH</name>
<dbReference type="Gene3D" id="3.40.50.1000">
    <property type="entry name" value="HAD superfamily/HAD-like"/>
    <property type="match status" value="1"/>
</dbReference>
<accession>A0A7Y0AWD6</accession>
<dbReference type="InterPro" id="IPR006379">
    <property type="entry name" value="HAD-SF_hydro_IIB"/>
</dbReference>
<dbReference type="SFLD" id="SFLDG01140">
    <property type="entry name" value="C2.B:_Phosphomannomutase_and_P"/>
    <property type="match status" value="1"/>
</dbReference>
<proteinExistence type="predicted"/>
<gene>
    <name evidence="3" type="ORF">HHL25_11285</name>
</gene>
<sequence length="256" mass="28088">MERRRLKPVRLFSSDLDGTLAGHRAASRRFADFWNSLDDSTRPLLVYNSGRLVNDMIAFAAEEGLPPADLLIGGVGTMLAADGMSQLGREYAGFLAGGYDADRIAALVAPLPDLERQPERYQHERKSSWFLEGASPERLQDLADAFNRDGLQVKIVYSSNRDLDILPANADKGNALIWLCRKLGYSLDEVVVAGDTGNDSDMFAIDGVRGILPANARDELRERFAGTDHVFEAAGREADGVIQGLRHWMEIPAPAS</sequence>
<dbReference type="SFLD" id="SFLDS00003">
    <property type="entry name" value="Haloacid_Dehalogenase"/>
    <property type="match status" value="1"/>
</dbReference>
<evidence type="ECO:0000313" key="4">
    <source>
        <dbReference type="Proteomes" id="UP000541470"/>
    </source>
</evidence>
<dbReference type="AlphaFoldDB" id="A0A7Y0AWD6"/>
<reference evidence="3 4" key="1">
    <citation type="submission" date="2020-04" db="EMBL/GenBank/DDBJ databases">
        <title>Rhizobium sp. S-51 isolated from soil.</title>
        <authorList>
            <person name="Dahal R.H."/>
        </authorList>
    </citation>
    <scope>NUCLEOTIDE SEQUENCE [LARGE SCALE GENOMIC DNA]</scope>
    <source>
        <strain evidence="3 4">S-51</strain>
    </source>
</reference>
<dbReference type="InterPro" id="IPR051518">
    <property type="entry name" value="Sucrose_Phosphatase"/>
</dbReference>
<dbReference type="InterPro" id="IPR006380">
    <property type="entry name" value="SPP-like_dom"/>
</dbReference>
<evidence type="ECO:0000256" key="1">
    <source>
        <dbReference type="ARBA" id="ARBA00022801"/>
    </source>
</evidence>
<dbReference type="PANTHER" id="PTHR46521:SF4">
    <property type="entry name" value="SUCROSE-PHOSPHATASE 2-RELATED"/>
    <property type="match status" value="1"/>
</dbReference>
<dbReference type="Pfam" id="PF05116">
    <property type="entry name" value="S6PP"/>
    <property type="match status" value="1"/>
</dbReference>
<dbReference type="SFLD" id="SFLDG01141">
    <property type="entry name" value="C2.B.1:_Sucrose_Phosphatase_Li"/>
    <property type="match status" value="1"/>
</dbReference>
<dbReference type="PANTHER" id="PTHR46521">
    <property type="entry name" value="SUCROSE-PHOSPHATASE 2-RELATED"/>
    <property type="match status" value="1"/>
</dbReference>
<dbReference type="NCBIfam" id="TIGR01484">
    <property type="entry name" value="HAD-SF-IIB"/>
    <property type="match status" value="1"/>
</dbReference>
<evidence type="ECO:0000259" key="2">
    <source>
        <dbReference type="Pfam" id="PF05116"/>
    </source>
</evidence>